<organism evidence="2 3">
    <name type="scientific">Aquila chrysaetos chrysaetos</name>
    <dbReference type="NCBI Taxonomy" id="223781"/>
    <lineage>
        <taxon>Eukaryota</taxon>
        <taxon>Metazoa</taxon>
        <taxon>Chordata</taxon>
        <taxon>Craniata</taxon>
        <taxon>Vertebrata</taxon>
        <taxon>Euteleostomi</taxon>
        <taxon>Archelosauria</taxon>
        <taxon>Archosauria</taxon>
        <taxon>Dinosauria</taxon>
        <taxon>Saurischia</taxon>
        <taxon>Theropoda</taxon>
        <taxon>Coelurosauria</taxon>
        <taxon>Aves</taxon>
        <taxon>Neognathae</taxon>
        <taxon>Neoaves</taxon>
        <taxon>Telluraves</taxon>
        <taxon>Accipitrimorphae</taxon>
        <taxon>Accipitriformes</taxon>
        <taxon>Accipitridae</taxon>
        <taxon>Accipitrinae</taxon>
        <taxon>Aquila</taxon>
    </lineage>
</organism>
<dbReference type="InterPro" id="IPR025164">
    <property type="entry name" value="Toastrack_DUF4097"/>
</dbReference>
<name>A0A663EHH6_AQUCH</name>
<dbReference type="GeneTree" id="ENSGT00390000016680"/>
<reference evidence="2" key="1">
    <citation type="submission" date="2025-08" db="UniProtKB">
        <authorList>
            <consortium name="Ensembl"/>
        </authorList>
    </citation>
    <scope>IDENTIFICATION</scope>
</reference>
<dbReference type="Ensembl" id="ENSACCT00020012091.1">
    <property type="protein sequence ID" value="ENSACCP00020011578.1"/>
    <property type="gene ID" value="ENSACCG00020007956.1"/>
</dbReference>
<dbReference type="Proteomes" id="UP000472275">
    <property type="component" value="Chromosome 5"/>
</dbReference>
<protein>
    <submittedName>
        <fullName evidence="2">Family with sequence similarity 185 member A</fullName>
    </submittedName>
</protein>
<dbReference type="AlphaFoldDB" id="A0A663EHH6"/>
<evidence type="ECO:0000313" key="3">
    <source>
        <dbReference type="Proteomes" id="UP000472275"/>
    </source>
</evidence>
<feature type="domain" description="DUF4097" evidence="1">
    <location>
        <begin position="96"/>
        <end position="241"/>
    </location>
</feature>
<dbReference type="Pfam" id="PF13349">
    <property type="entry name" value="DUF4097"/>
    <property type="match status" value="1"/>
</dbReference>
<keyword evidence="3" id="KW-1185">Reference proteome</keyword>
<dbReference type="Gene3D" id="2.160.20.120">
    <property type="match status" value="1"/>
</dbReference>
<dbReference type="OrthoDB" id="5984441at2759"/>
<dbReference type="InParanoid" id="A0A663EHH6"/>
<evidence type="ECO:0000313" key="2">
    <source>
        <dbReference type="Ensembl" id="ENSACCP00020011578.1"/>
    </source>
</evidence>
<dbReference type="CTD" id="222234"/>
<dbReference type="PANTHER" id="PTHR34094:SF1">
    <property type="entry name" value="PROTEIN FAM185A"/>
    <property type="match status" value="1"/>
</dbReference>
<dbReference type="PANTHER" id="PTHR34094">
    <property type="match status" value="1"/>
</dbReference>
<dbReference type="RefSeq" id="XP_029869438.1">
    <property type="nucleotide sequence ID" value="XM_030013578.2"/>
</dbReference>
<sequence>MRALPARWGPLAVRAAGGWWGPPAPRRGCSGSAEAGGRKPLQEWALAVSPRGRLRVRLPCQVSVRPLDPQRYPGADRVLVAVSGAGGSPPPRGWQQDRVRVEYDEALEQMAIVADGVDSKTAVDVRTPVKFDLDIKTSGTGCVKIQKIECDNCKIETEKGTSVLQSIKSHKIDIRTNGGKVIGLGTLYGNTDIRATEKGSVNIEKLQGTSINISTEDGLLKTKYLYAETSSLSSVAGDILLGSIHGNTSLQTKTGSITVDSSDGSLKASTHHGTIDVYVSQLRKVDLKSQKGSITVKVPASLKAYLQLSGRKVDVSSEIQLKETQSASRDDHVTISGHMNQRNETDKWIKADTQNGKVCLKSQSWIQSVKLKSS</sequence>
<reference evidence="2" key="2">
    <citation type="submission" date="2025-09" db="UniProtKB">
        <authorList>
            <consortium name="Ensembl"/>
        </authorList>
    </citation>
    <scope>IDENTIFICATION</scope>
</reference>
<evidence type="ECO:0000259" key="1">
    <source>
        <dbReference type="Pfam" id="PF13349"/>
    </source>
</evidence>
<dbReference type="GeneID" id="115341146"/>
<accession>A0A663EHH6</accession>
<gene>
    <name evidence="2" type="primary">FAM185A</name>
</gene>
<dbReference type="KEGG" id="achc:115341146"/>
<proteinExistence type="predicted"/>